<sequence length="379" mass="44637">MASLNDKRDLSKLIQEIESGDIFIKDFIKDYNTNGFQKEKFLNFCKQFMEMEEVSNRVLLHNQLHYFSYNLMKKTINNDDYIHKLATLIFKKSLYIAFNFNWSFGDNHDMYEKITCMFPDCNFDFTTLNMKDVYKEYLSLICTIDKEIRTYDDNLTKNSLPKSPKATTDDSNNCIIFSKYDKPKTPNNRATNTSESLDICSSAKKPKSLTSSISKPIEEIINKTETIFDDLWYDDFWKSKQKWLFDKLSEHFKISLYQKENLSSILTTYIKHLIKRNVLEFTDVKKAKEAINKSIYKMYTFIIYKDSGKKLFDDILSGKVTGRQLSKYRNEDLSEKKDSFATNEIIYNSELLNLPAIQTFPCKKCATMHSKNDTCRRDD</sequence>
<dbReference type="CTD" id="36378521"/>
<evidence type="ECO:0000313" key="1">
    <source>
        <dbReference type="EMBL" id="CEF66157.1"/>
    </source>
</evidence>
<reference evidence="1 2" key="1">
    <citation type="submission" date="2014-09" db="EMBL/GenBank/DDBJ databases">
        <authorList>
            <person name="Martin A.A."/>
        </authorList>
    </citation>
    <scope>NUCLEOTIDE SEQUENCE</scope>
    <source>
        <strain evidence="2">ED321</strain>
        <strain evidence="1">ED321 Heterogonic</strain>
    </source>
</reference>
<keyword evidence="2" id="KW-1185">Reference proteome</keyword>
<dbReference type="GeneID" id="36378521"/>
<protein>
    <submittedName>
        <fullName evidence="1 3">Uncharacterized protein</fullName>
    </submittedName>
</protein>
<name>A0A090L8U8_STRRB</name>
<dbReference type="RefSeq" id="XP_024505357.1">
    <property type="nucleotide sequence ID" value="XM_024651706.1"/>
</dbReference>
<dbReference type="AlphaFoldDB" id="A0A090L8U8"/>
<dbReference type="WormBase" id="SRAE_2000082700">
    <property type="protein sequence ID" value="SRP04677"/>
    <property type="gene ID" value="WBGene00261027"/>
</dbReference>
<accession>A0A090L8U8</accession>
<dbReference type="WBParaSite" id="SRAE_2000082700.1">
    <property type="protein sequence ID" value="SRAE_2000082700.1"/>
    <property type="gene ID" value="WBGene00261027"/>
</dbReference>
<reference evidence="3" key="2">
    <citation type="submission" date="2020-12" db="UniProtKB">
        <authorList>
            <consortium name="WormBaseParasite"/>
        </authorList>
    </citation>
    <scope>IDENTIFICATION</scope>
</reference>
<evidence type="ECO:0000313" key="3">
    <source>
        <dbReference type="WBParaSite" id="SRAE_2000082700.1"/>
    </source>
</evidence>
<evidence type="ECO:0000313" key="4">
    <source>
        <dbReference type="WormBase" id="SRAE_2000082700"/>
    </source>
</evidence>
<evidence type="ECO:0000313" key="2">
    <source>
        <dbReference type="Proteomes" id="UP000035682"/>
    </source>
</evidence>
<organism evidence="1">
    <name type="scientific">Strongyloides ratti</name>
    <name type="common">Parasitic roundworm</name>
    <dbReference type="NCBI Taxonomy" id="34506"/>
    <lineage>
        <taxon>Eukaryota</taxon>
        <taxon>Metazoa</taxon>
        <taxon>Ecdysozoa</taxon>
        <taxon>Nematoda</taxon>
        <taxon>Chromadorea</taxon>
        <taxon>Rhabditida</taxon>
        <taxon>Tylenchina</taxon>
        <taxon>Panagrolaimomorpha</taxon>
        <taxon>Strongyloidoidea</taxon>
        <taxon>Strongyloididae</taxon>
        <taxon>Strongyloides</taxon>
    </lineage>
</organism>
<proteinExistence type="predicted"/>
<gene>
    <name evidence="1 3 4" type="ORF">SRAE_2000082700</name>
</gene>
<dbReference type="EMBL" id="LN609529">
    <property type="protein sequence ID" value="CEF66157.1"/>
    <property type="molecule type" value="Genomic_DNA"/>
</dbReference>
<dbReference type="Proteomes" id="UP000035682">
    <property type="component" value="Unplaced"/>
</dbReference>